<organism evidence="2 3">
    <name type="scientific">Sphingomonas jejuensis</name>
    <dbReference type="NCBI Taxonomy" id="904715"/>
    <lineage>
        <taxon>Bacteria</taxon>
        <taxon>Pseudomonadati</taxon>
        <taxon>Pseudomonadota</taxon>
        <taxon>Alphaproteobacteria</taxon>
        <taxon>Sphingomonadales</taxon>
        <taxon>Sphingomonadaceae</taxon>
        <taxon>Sphingomonas</taxon>
    </lineage>
</organism>
<feature type="region of interest" description="Disordered" evidence="1">
    <location>
        <begin position="1"/>
        <end position="51"/>
    </location>
</feature>
<comment type="caution">
    <text evidence="2">The sequence shown here is derived from an EMBL/GenBank/DDBJ whole genome shotgun (WGS) entry which is preliminary data.</text>
</comment>
<gene>
    <name evidence="2" type="ORF">GGR88_000842</name>
</gene>
<protein>
    <submittedName>
        <fullName evidence="2">Uncharacterized protein</fullName>
    </submittedName>
</protein>
<accession>A0ABX0XJM6</accession>
<feature type="compositionally biased region" description="Basic and acidic residues" evidence="1">
    <location>
        <begin position="13"/>
        <end position="22"/>
    </location>
</feature>
<evidence type="ECO:0000313" key="3">
    <source>
        <dbReference type="Proteomes" id="UP000734218"/>
    </source>
</evidence>
<dbReference type="EMBL" id="JAATJE010000001">
    <property type="protein sequence ID" value="NJC33368.1"/>
    <property type="molecule type" value="Genomic_DNA"/>
</dbReference>
<dbReference type="Proteomes" id="UP000734218">
    <property type="component" value="Unassembled WGS sequence"/>
</dbReference>
<evidence type="ECO:0000313" key="2">
    <source>
        <dbReference type="EMBL" id="NJC33368.1"/>
    </source>
</evidence>
<name>A0ABX0XJM6_9SPHN</name>
<dbReference type="RefSeq" id="WP_209023364.1">
    <property type="nucleotide sequence ID" value="NZ_JAATJE010000001.1"/>
</dbReference>
<sequence length="51" mass="5202">MSDQKKPAPGSPDDERKQRAADQDYTGGQSATKPAEGGDEAPEGDDGSPVG</sequence>
<reference evidence="2 3" key="1">
    <citation type="submission" date="2020-03" db="EMBL/GenBank/DDBJ databases">
        <title>Genomic Encyclopedia of Type Strains, Phase IV (KMG-IV): sequencing the most valuable type-strain genomes for metagenomic binning, comparative biology and taxonomic classification.</title>
        <authorList>
            <person name="Goeker M."/>
        </authorList>
    </citation>
    <scope>NUCLEOTIDE SEQUENCE [LARGE SCALE GENOMIC DNA]</scope>
    <source>
        <strain evidence="2 3">DSM 27651</strain>
    </source>
</reference>
<evidence type="ECO:0000256" key="1">
    <source>
        <dbReference type="SAM" id="MobiDB-lite"/>
    </source>
</evidence>
<keyword evidence="3" id="KW-1185">Reference proteome</keyword>
<proteinExistence type="predicted"/>
<feature type="compositionally biased region" description="Acidic residues" evidence="1">
    <location>
        <begin position="37"/>
        <end position="51"/>
    </location>
</feature>